<keyword evidence="2" id="KW-0732">Signal</keyword>
<reference evidence="4 5" key="1">
    <citation type="submission" date="2018-08" db="EMBL/GenBank/DDBJ databases">
        <title>Mucilaginibacter sp. MYSH2.</title>
        <authorList>
            <person name="Seo T."/>
        </authorList>
    </citation>
    <scope>NUCLEOTIDE SEQUENCE [LARGE SCALE GENOMIC DNA]</scope>
    <source>
        <strain evidence="4 5">MYSH2</strain>
    </source>
</reference>
<dbReference type="InterPro" id="IPR050266">
    <property type="entry name" value="AB_hydrolase_sf"/>
</dbReference>
<keyword evidence="5" id="KW-1185">Reference proteome</keyword>
<dbReference type="Gene3D" id="3.40.50.1820">
    <property type="entry name" value="alpha/beta hydrolase"/>
    <property type="match status" value="1"/>
</dbReference>
<keyword evidence="1 4" id="KW-0378">Hydrolase</keyword>
<accession>A0A372NRX0</accession>
<organism evidence="4 5">
    <name type="scientific">Mucilaginibacter conchicola</name>
    <dbReference type="NCBI Taxonomy" id="2303333"/>
    <lineage>
        <taxon>Bacteria</taxon>
        <taxon>Pseudomonadati</taxon>
        <taxon>Bacteroidota</taxon>
        <taxon>Sphingobacteriia</taxon>
        <taxon>Sphingobacteriales</taxon>
        <taxon>Sphingobacteriaceae</taxon>
        <taxon>Mucilaginibacter</taxon>
    </lineage>
</organism>
<dbReference type="RefSeq" id="WP_117391709.1">
    <property type="nucleotide sequence ID" value="NZ_QWDC01000002.1"/>
</dbReference>
<dbReference type="GO" id="GO:0016787">
    <property type="term" value="F:hydrolase activity"/>
    <property type="evidence" value="ECO:0007669"/>
    <property type="project" value="UniProtKB-KW"/>
</dbReference>
<dbReference type="PANTHER" id="PTHR43798:SF31">
    <property type="entry name" value="AB HYDROLASE SUPERFAMILY PROTEIN YCLE"/>
    <property type="match status" value="1"/>
</dbReference>
<comment type="caution">
    <text evidence="4">The sequence shown here is derived from an EMBL/GenBank/DDBJ whole genome shotgun (WGS) entry which is preliminary data.</text>
</comment>
<dbReference type="EMBL" id="QWDC01000002">
    <property type="protein sequence ID" value="RFZ91998.1"/>
    <property type="molecule type" value="Genomic_DNA"/>
</dbReference>
<protein>
    <submittedName>
        <fullName evidence="4">Alpha/beta hydrolase</fullName>
    </submittedName>
</protein>
<evidence type="ECO:0000259" key="3">
    <source>
        <dbReference type="Pfam" id="PF00561"/>
    </source>
</evidence>
<dbReference type="Pfam" id="PF00561">
    <property type="entry name" value="Abhydrolase_1"/>
    <property type="match status" value="1"/>
</dbReference>
<dbReference type="PANTHER" id="PTHR43798">
    <property type="entry name" value="MONOACYLGLYCEROL LIPASE"/>
    <property type="match status" value="1"/>
</dbReference>
<dbReference type="Proteomes" id="UP000264217">
    <property type="component" value="Unassembled WGS sequence"/>
</dbReference>
<evidence type="ECO:0000313" key="4">
    <source>
        <dbReference type="EMBL" id="RFZ91998.1"/>
    </source>
</evidence>
<dbReference type="GO" id="GO:0016020">
    <property type="term" value="C:membrane"/>
    <property type="evidence" value="ECO:0007669"/>
    <property type="project" value="TreeGrafter"/>
</dbReference>
<feature type="chain" id="PRO_5016844076" evidence="2">
    <location>
        <begin position="21"/>
        <end position="264"/>
    </location>
</feature>
<dbReference type="AlphaFoldDB" id="A0A372NRX0"/>
<dbReference type="InterPro" id="IPR000073">
    <property type="entry name" value="AB_hydrolase_1"/>
</dbReference>
<dbReference type="OrthoDB" id="2247630at2"/>
<evidence type="ECO:0000313" key="5">
    <source>
        <dbReference type="Proteomes" id="UP000264217"/>
    </source>
</evidence>
<dbReference type="SUPFAM" id="SSF53474">
    <property type="entry name" value="alpha/beta-Hydrolases"/>
    <property type="match status" value="1"/>
</dbReference>
<feature type="signal peptide" evidence="2">
    <location>
        <begin position="1"/>
        <end position="20"/>
    </location>
</feature>
<gene>
    <name evidence="4" type="ORF">D0C36_11160</name>
</gene>
<feature type="domain" description="AB hydrolase-1" evidence="3">
    <location>
        <begin position="44"/>
        <end position="141"/>
    </location>
</feature>
<sequence>MMHKTLLIIVAMLFGSLAKAEDGDFFTSFDGTKIYYEVKGEGQPVILVHGFTNNAQSWKRGTLYPALLKEGYKVIILDQRGNGQSDKPHTDAAYANDAEAKDIMGLASALKLKQYDIVGYSRGSIITSRVMVLDKRVQKAVMGGMGADYTNPNWPRRVHAYKALAGDTTHHDVDEMMAWIHKNNFDNQALMYQQKHQPSTSAAELGKLKIPVLLIDGSEDTTNGDVHDLQKLIPGSKYTEVPGNHNTAGNTEQFAQAIISFLKQ</sequence>
<dbReference type="InterPro" id="IPR029058">
    <property type="entry name" value="AB_hydrolase_fold"/>
</dbReference>
<evidence type="ECO:0000256" key="1">
    <source>
        <dbReference type="ARBA" id="ARBA00022801"/>
    </source>
</evidence>
<evidence type="ECO:0000256" key="2">
    <source>
        <dbReference type="SAM" id="SignalP"/>
    </source>
</evidence>
<proteinExistence type="predicted"/>
<name>A0A372NRX0_9SPHI</name>